<sequence length="136" mass="16093">MEDKLLRVLRNNKEAFGWTIHDIKEHQLYRQPCLVRTQERRNHNDGEQPGRAHSSKKSNQYRKLNEATQKYHFFLLFIDQMLEKLSGHEYYCYLDGYSSYIKILVTAQDKGKTTFTCIVKGCLLVYAMLLLPFRGV</sequence>
<proteinExistence type="predicted"/>
<comment type="caution">
    <text evidence="2">The sequence shown here is derived from an EMBL/GenBank/DDBJ whole genome shotgun (WGS) entry which is preliminary data.</text>
</comment>
<dbReference type="Proteomes" id="UP000257109">
    <property type="component" value="Unassembled WGS sequence"/>
</dbReference>
<accession>A0A371HMI0</accession>
<protein>
    <submittedName>
        <fullName evidence="2">Uncharacterized protein</fullName>
    </submittedName>
</protein>
<evidence type="ECO:0000256" key="1">
    <source>
        <dbReference type="SAM" id="MobiDB-lite"/>
    </source>
</evidence>
<dbReference type="InterPro" id="IPR043128">
    <property type="entry name" value="Rev_trsase/Diguanyl_cyclase"/>
</dbReference>
<dbReference type="PANTHER" id="PTHR24559">
    <property type="entry name" value="TRANSPOSON TY3-I GAG-POL POLYPROTEIN"/>
    <property type="match status" value="1"/>
</dbReference>
<dbReference type="OrthoDB" id="8064693at2759"/>
<feature type="region of interest" description="Disordered" evidence="1">
    <location>
        <begin position="38"/>
        <end position="59"/>
    </location>
</feature>
<keyword evidence="3" id="KW-1185">Reference proteome</keyword>
<evidence type="ECO:0000313" key="3">
    <source>
        <dbReference type="Proteomes" id="UP000257109"/>
    </source>
</evidence>
<dbReference type="InterPro" id="IPR053134">
    <property type="entry name" value="RNA-dir_DNA_polymerase"/>
</dbReference>
<feature type="compositionally biased region" description="Basic and acidic residues" evidence="1">
    <location>
        <begin position="38"/>
        <end position="50"/>
    </location>
</feature>
<dbReference type="AlphaFoldDB" id="A0A371HMI0"/>
<dbReference type="InterPro" id="IPR043502">
    <property type="entry name" value="DNA/RNA_pol_sf"/>
</dbReference>
<dbReference type="EMBL" id="QJKJ01002163">
    <property type="protein sequence ID" value="RDY04005.1"/>
    <property type="molecule type" value="Genomic_DNA"/>
</dbReference>
<dbReference type="PANTHER" id="PTHR24559:SF444">
    <property type="entry name" value="REVERSE TRANSCRIPTASE DOMAIN-CONTAINING PROTEIN"/>
    <property type="match status" value="1"/>
</dbReference>
<dbReference type="Gene3D" id="3.30.70.270">
    <property type="match status" value="1"/>
</dbReference>
<reference evidence="2" key="1">
    <citation type="submission" date="2018-05" db="EMBL/GenBank/DDBJ databases">
        <title>Draft genome of Mucuna pruriens seed.</title>
        <authorList>
            <person name="Nnadi N.E."/>
            <person name="Vos R."/>
            <person name="Hasami M.H."/>
            <person name="Devisetty U.K."/>
            <person name="Aguiy J.C."/>
        </authorList>
    </citation>
    <scope>NUCLEOTIDE SEQUENCE [LARGE SCALE GENOMIC DNA]</scope>
    <source>
        <strain evidence="2">JCA_2017</strain>
    </source>
</reference>
<dbReference type="SUPFAM" id="SSF56672">
    <property type="entry name" value="DNA/RNA polymerases"/>
    <property type="match status" value="1"/>
</dbReference>
<feature type="non-terminal residue" evidence="2">
    <location>
        <position position="1"/>
    </location>
</feature>
<gene>
    <name evidence="2" type="ORF">CR513_12343</name>
</gene>
<name>A0A371HMI0_MUCPR</name>
<evidence type="ECO:0000313" key="2">
    <source>
        <dbReference type="EMBL" id="RDY04005.1"/>
    </source>
</evidence>
<organism evidence="2 3">
    <name type="scientific">Mucuna pruriens</name>
    <name type="common">Velvet bean</name>
    <name type="synonym">Dolichos pruriens</name>
    <dbReference type="NCBI Taxonomy" id="157652"/>
    <lineage>
        <taxon>Eukaryota</taxon>
        <taxon>Viridiplantae</taxon>
        <taxon>Streptophyta</taxon>
        <taxon>Embryophyta</taxon>
        <taxon>Tracheophyta</taxon>
        <taxon>Spermatophyta</taxon>
        <taxon>Magnoliopsida</taxon>
        <taxon>eudicotyledons</taxon>
        <taxon>Gunneridae</taxon>
        <taxon>Pentapetalae</taxon>
        <taxon>rosids</taxon>
        <taxon>fabids</taxon>
        <taxon>Fabales</taxon>
        <taxon>Fabaceae</taxon>
        <taxon>Papilionoideae</taxon>
        <taxon>50 kb inversion clade</taxon>
        <taxon>NPAAA clade</taxon>
        <taxon>indigoferoid/millettioid clade</taxon>
        <taxon>Phaseoleae</taxon>
        <taxon>Mucuna</taxon>
    </lineage>
</organism>